<accession>A0ABD2X7Q2</accession>
<proteinExistence type="predicted"/>
<dbReference type="EMBL" id="JBJJXI010000049">
    <property type="protein sequence ID" value="KAL3401164.1"/>
    <property type="molecule type" value="Genomic_DNA"/>
</dbReference>
<reference evidence="4 5" key="1">
    <citation type="journal article" date="2024" name="bioRxiv">
        <title>A reference genome for Trichogramma kaykai: A tiny desert-dwelling parasitoid wasp with competing sex-ratio distorters.</title>
        <authorList>
            <person name="Culotta J."/>
            <person name="Lindsey A.R."/>
        </authorList>
    </citation>
    <scope>NUCLEOTIDE SEQUENCE [LARGE SCALE GENOMIC DNA]</scope>
    <source>
        <strain evidence="4 5">KSX58</strain>
    </source>
</reference>
<evidence type="ECO:0000256" key="1">
    <source>
        <dbReference type="ARBA" id="ARBA00022737"/>
    </source>
</evidence>
<dbReference type="Gene3D" id="3.40.525.10">
    <property type="entry name" value="CRAL-TRIO lipid binding domain"/>
    <property type="match status" value="1"/>
</dbReference>
<sequence length="1082" mass="124621">MSINDEDNITYLQHEAVDIKESLDSEVAYISGGRDRENRPLVVIDIPAIGEPTPVTRDNLDVLIEYFLSIFSFETKSSGLTLLIDARSTTWRTIRTYTRRIIQHLRKLCPESPSRVIVVRAEGFWEKPNVENYCIRPSRENEPIYVSMSRLENYVDNSQLPYKFRGSKPYNHRLWIENRMKVEKFIRDSKNIIDTLNEQQIKLSNINFSQIQTREENLMNSYQTNFEIAKKVHQILQTGKFFMNVMSRETAQDVIDTMKYIDKLIDAIEQKQIEMEGAQLIVEKNEDLIAEFKTLEDAVASVTNWILGPADSMLNAHYQIGYDVISAETLRVQHEKLELECREAYGKYAEILYKIDSMPNQRECGDLKSQRDFMDFVCRSFATRLERRRNVLITSQRFFRLVSEYFDKTSDVFDKLIMGSRTGCFLNANIKFLELEKCQQELEKLENELVREGEKLSDILSMPVKDALCRDVQIDYTEDIINIRDVLDATNARKNIFNDSVELQKLNLKQVALILTYENDAKQAIEWISDLYNVFISSYLEIGCNVEEIQSQKQQLQFFQETSKGSYEYGCQLINGARVLRISCKLDLKRNIALMNRLRSTWHRLRSVTQEQLTRLRVCVVFHRNVTDHCIELQQLMETATVNSSRRNSRSTFVSPPVPINKDSEDTSFLYRTEIRDILSKREKLLLEVGRMVRLGRLLRSRLKEPLIYQSFRMMDTKNEFVVSDNDNNASAVQSISTKLLEVTRLAEKLDTRLCEAGARSKSLISTEEDRSKRLSDLKKLNDEQIEIPITSKKEENYTEEKKLSDIIQEFVTKTTIDDSNHTSSRVSITDQDSVIEEYITATEGSSTPIQRSRSESFLSSEYEDAFVSLTSPKMDENQIIKRADVVSIEKSGLKKPLNSSQDIVDDCINKAVVVKKAIQDFSGKIVKETTETKTLKVSQDTRFNIKSYQYTSNESLDYVKGVDHHQIEDLECFVLDDNSSSTMAPINIEIDYEEQNYVSPQVAVTYNKSVATGNHCDFIGINTETNQDVNNLERISEGERVSSKAELATKTHSQLTTLACNVALAEEISSISTAIALCEFN</sequence>
<evidence type="ECO:0000313" key="4">
    <source>
        <dbReference type="EMBL" id="KAL3401164.1"/>
    </source>
</evidence>
<dbReference type="AlphaFoldDB" id="A0ABD2X7Q2"/>
<comment type="caution">
    <text evidence="4">The sequence shown here is derived from an EMBL/GenBank/DDBJ whole genome shotgun (WGS) entry which is preliminary data.</text>
</comment>
<protein>
    <recommendedName>
        <fullName evidence="3">SESTD1-like spectrin repeats region domain-containing protein</fullName>
    </recommendedName>
</protein>
<evidence type="ECO:0000313" key="5">
    <source>
        <dbReference type="Proteomes" id="UP001627154"/>
    </source>
</evidence>
<feature type="coiled-coil region" evidence="2">
    <location>
        <begin position="428"/>
        <end position="462"/>
    </location>
</feature>
<dbReference type="Gene3D" id="1.20.58.60">
    <property type="match status" value="1"/>
</dbReference>
<keyword evidence="5" id="KW-1185">Reference proteome</keyword>
<keyword evidence="1" id="KW-0677">Repeat</keyword>
<dbReference type="SUPFAM" id="SSF52087">
    <property type="entry name" value="CRAL/TRIO domain"/>
    <property type="match status" value="1"/>
</dbReference>
<name>A0ABD2X7Q2_9HYME</name>
<evidence type="ECO:0000256" key="2">
    <source>
        <dbReference type="SAM" id="Coils"/>
    </source>
</evidence>
<dbReference type="Proteomes" id="UP001627154">
    <property type="component" value="Unassembled WGS sequence"/>
</dbReference>
<dbReference type="SUPFAM" id="SSF46966">
    <property type="entry name" value="Spectrin repeat"/>
    <property type="match status" value="1"/>
</dbReference>
<dbReference type="InterPro" id="IPR036865">
    <property type="entry name" value="CRAL-TRIO_dom_sf"/>
</dbReference>
<feature type="domain" description="SESTD1-like spectrin repeats region" evidence="3">
    <location>
        <begin position="393"/>
        <end position="495"/>
    </location>
</feature>
<gene>
    <name evidence="4" type="ORF">TKK_005777</name>
</gene>
<organism evidence="4 5">
    <name type="scientific">Trichogramma kaykai</name>
    <dbReference type="NCBI Taxonomy" id="54128"/>
    <lineage>
        <taxon>Eukaryota</taxon>
        <taxon>Metazoa</taxon>
        <taxon>Ecdysozoa</taxon>
        <taxon>Arthropoda</taxon>
        <taxon>Hexapoda</taxon>
        <taxon>Insecta</taxon>
        <taxon>Pterygota</taxon>
        <taxon>Neoptera</taxon>
        <taxon>Endopterygota</taxon>
        <taxon>Hymenoptera</taxon>
        <taxon>Apocrita</taxon>
        <taxon>Proctotrupomorpha</taxon>
        <taxon>Chalcidoidea</taxon>
        <taxon>Trichogrammatidae</taxon>
        <taxon>Trichogramma</taxon>
    </lineage>
</organism>
<dbReference type="InterPro" id="IPR056804">
    <property type="entry name" value="Spectrin_SESTD1"/>
</dbReference>
<keyword evidence="2" id="KW-0175">Coiled coil</keyword>
<dbReference type="PANTHER" id="PTHR46607">
    <property type="entry name" value="SEC14 DOMAIN AND SPECTRIN REPEAT-CONTAINING PROTEIN 1"/>
    <property type="match status" value="1"/>
</dbReference>
<dbReference type="PANTHER" id="PTHR46607:SF1">
    <property type="entry name" value="SEC14 DOMAIN AND SPECTRIN REPEAT-CONTAINING PROTEIN 1"/>
    <property type="match status" value="1"/>
</dbReference>
<dbReference type="Pfam" id="PF24915">
    <property type="entry name" value="Spectrin_SESTD1"/>
    <property type="match status" value="1"/>
</dbReference>
<evidence type="ECO:0000259" key="3">
    <source>
        <dbReference type="Pfam" id="PF24915"/>
    </source>
</evidence>